<evidence type="ECO:0008006" key="3">
    <source>
        <dbReference type="Google" id="ProtNLM"/>
    </source>
</evidence>
<dbReference type="EMBL" id="CP000029">
    <property type="protein sequence ID" value="AAW53687.1"/>
    <property type="molecule type" value="Genomic_DNA"/>
</dbReference>
<dbReference type="HOGENOM" id="CLU_120388_2_4_9"/>
<protein>
    <recommendedName>
        <fullName evidence="3">DUF1934 family protein</fullName>
    </recommendedName>
</protein>
<reference evidence="1 2" key="1">
    <citation type="journal article" date="2005" name="J. Bacteriol.">
        <title>Insights on evolution of virulence and resistance from the complete genome analysis of an early methicillin-resistant Staphylococcus aureus strain and a biofilm-producing methicillin-resistant Staphylococcus epidermidis strain.</title>
        <authorList>
            <person name="Gill S.R."/>
            <person name="Fouts D.E."/>
            <person name="Archer G.L."/>
            <person name="Mongodin E.F."/>
            <person name="Deboy R.T."/>
            <person name="Ravel J."/>
            <person name="Paulsen I.T."/>
            <person name="Kolonay J.F."/>
            <person name="Brinkac L."/>
            <person name="Beanan M."/>
            <person name="Dodson R.J."/>
            <person name="Daugherty S.C."/>
            <person name="Madupu R."/>
            <person name="Angiuoli S.V."/>
            <person name="Durkin A.S."/>
            <person name="Haft D.H."/>
            <person name="Vamathevan J."/>
            <person name="Khouri H."/>
            <person name="Utterback T."/>
            <person name="Lee C."/>
            <person name="Dimitrov G."/>
            <person name="Jiang L."/>
            <person name="Qin H."/>
            <person name="Weidman J."/>
            <person name="Tran K."/>
            <person name="Kang K."/>
            <person name="Hance I.R."/>
            <person name="Nelson K.E."/>
            <person name="Fraser C.M."/>
        </authorList>
    </citation>
    <scope>NUCLEOTIDE SEQUENCE [LARGE SCALE GENOMIC DNA]</scope>
    <source>
        <strain evidence="2">ATCC 35984 / RP62A</strain>
    </source>
</reference>
<evidence type="ECO:0000313" key="1">
    <source>
        <dbReference type="EMBL" id="AAW53687.1"/>
    </source>
</evidence>
<organism evidence="1 2">
    <name type="scientific">Staphylococcus epidermidis (strain ATCC 35984 / DSM 28319 / BCRC 17069 / CCUG 31568 / BM 3577 / RP62A)</name>
    <dbReference type="NCBI Taxonomy" id="176279"/>
    <lineage>
        <taxon>Bacteria</taxon>
        <taxon>Bacillati</taxon>
        <taxon>Bacillota</taxon>
        <taxon>Bacilli</taxon>
        <taxon>Bacillales</taxon>
        <taxon>Staphylococcaceae</taxon>
        <taxon>Staphylococcus</taxon>
    </lineage>
</organism>
<dbReference type="Pfam" id="PF09148">
    <property type="entry name" value="DUF1934"/>
    <property type="match status" value="1"/>
</dbReference>
<proteinExistence type="predicted"/>
<dbReference type="Gene3D" id="2.40.128.20">
    <property type="match status" value="1"/>
</dbReference>
<dbReference type="InterPro" id="IPR015231">
    <property type="entry name" value="DUF1934"/>
</dbReference>
<gene>
    <name evidence="1" type="ordered locus">SERP0261</name>
</gene>
<dbReference type="STRING" id="176279.SERP0261"/>
<dbReference type="InterPro" id="IPR012674">
    <property type="entry name" value="Calycin"/>
</dbReference>
<dbReference type="eggNOG" id="COG4506">
    <property type="taxonomic scope" value="Bacteria"/>
</dbReference>
<name>Q5HRD2_STAEQ</name>
<keyword evidence="2" id="KW-1185">Reference proteome</keyword>
<dbReference type="Proteomes" id="UP000000531">
    <property type="component" value="Chromosome"/>
</dbReference>
<sequence>MTFIIVRVKVSSKLNKNINIQTHQVLKQNGEKQRFEFTTKGFWQQKFADFIRYEEQIEDAKVNVTIKIEDTGVKLIRKGDINMNLHFVEGHETTTLYDVPAGKIPLTVKTLSLKHFVTHNGGKLKIHYELYQDEQKMGSYQYEINYKEISE</sequence>
<dbReference type="KEGG" id="ser:SERP0261"/>
<evidence type="ECO:0000313" key="2">
    <source>
        <dbReference type="Proteomes" id="UP000000531"/>
    </source>
</evidence>
<accession>Q5HRD2</accession>
<dbReference type="AlphaFoldDB" id="Q5HRD2"/>
<dbReference type="SUPFAM" id="SSF50814">
    <property type="entry name" value="Lipocalins"/>
    <property type="match status" value="1"/>
</dbReference>
<dbReference type="RefSeq" id="WP_002445806.1">
    <property type="nucleotide sequence ID" value="NC_002976.3"/>
</dbReference>